<organism evidence="1 2">
    <name type="scientific">Pyricularia grisea</name>
    <name type="common">Crabgrass-specific blast fungus</name>
    <name type="synonym">Magnaporthe grisea</name>
    <dbReference type="NCBI Taxonomy" id="148305"/>
    <lineage>
        <taxon>Eukaryota</taxon>
        <taxon>Fungi</taxon>
        <taxon>Dikarya</taxon>
        <taxon>Ascomycota</taxon>
        <taxon>Pezizomycotina</taxon>
        <taxon>Sordariomycetes</taxon>
        <taxon>Sordariomycetidae</taxon>
        <taxon>Magnaporthales</taxon>
        <taxon>Pyriculariaceae</taxon>
        <taxon>Pyricularia</taxon>
    </lineage>
</organism>
<comment type="caution">
    <text evidence="1">The sequence shown here is derived from an EMBL/GenBank/DDBJ whole genome shotgun (WGS) entry which is preliminary data.</text>
</comment>
<evidence type="ECO:0000313" key="2">
    <source>
        <dbReference type="Proteomes" id="UP001059893"/>
    </source>
</evidence>
<reference evidence="1" key="1">
    <citation type="submission" date="2021-01" db="EMBL/GenBank/DDBJ databases">
        <title>Deciphering the adaptive evolutionary patterns associated with biogeogrpahic diversity in the finger millet blast pathogen Magnaporthe oryzae in Eastern Africa.</title>
        <authorList>
            <person name="Onyema G."/>
            <person name="Shittu T.A."/>
            <person name="Dodsworth S."/>
            <person name="Devilliers S."/>
            <person name="Muthumeenakshi S."/>
            <person name="Sreenivasaprasad S."/>
        </authorList>
    </citation>
    <scope>NUCLEOTIDE SEQUENCE</scope>
    <source>
        <strain evidence="1">D15/s37</strain>
    </source>
</reference>
<dbReference type="Proteomes" id="UP001059893">
    <property type="component" value="Unassembled WGS sequence"/>
</dbReference>
<dbReference type="EMBL" id="JABSND010000052">
    <property type="protein sequence ID" value="KAI6300447.1"/>
    <property type="molecule type" value="Genomic_DNA"/>
</dbReference>
<protein>
    <submittedName>
        <fullName evidence="1">Uncharacterized protein</fullName>
    </submittedName>
</protein>
<keyword evidence="2" id="KW-1185">Reference proteome</keyword>
<sequence>MVFYLHQNAWSSSLSRHIWGTASYPVQLDDGTTKQAIETWPLLTEDLTFFWLAQHEKDVIDLASKAVCSPVDSAKHILPKYQYKVLGEGSVVMPLSRSSIART</sequence>
<evidence type="ECO:0000313" key="1">
    <source>
        <dbReference type="EMBL" id="KAI6300447.1"/>
    </source>
</evidence>
<gene>
    <name evidence="1" type="ORF">MCOR33_003851</name>
</gene>
<name>A0ABQ8NQ72_PYRGI</name>
<accession>A0ABQ8NQ72</accession>
<proteinExistence type="predicted"/>